<feature type="region of interest" description="Disordered" evidence="8">
    <location>
        <begin position="31"/>
        <end position="80"/>
    </location>
</feature>
<reference evidence="12" key="1">
    <citation type="submission" date="2025-08" db="UniProtKB">
        <authorList>
            <consortium name="RefSeq"/>
        </authorList>
    </citation>
    <scope>IDENTIFICATION</scope>
</reference>
<evidence type="ECO:0000256" key="8">
    <source>
        <dbReference type="SAM" id="MobiDB-lite"/>
    </source>
</evidence>
<name>A0A6J2WYG8_CHACN</name>
<evidence type="ECO:0000256" key="4">
    <source>
        <dbReference type="ARBA" id="ARBA00023157"/>
    </source>
</evidence>
<dbReference type="OrthoDB" id="8871962at2759"/>
<keyword evidence="2" id="KW-0479">Metal-binding</keyword>
<feature type="domain" description="Pentraxin (PTX)" evidence="10">
    <location>
        <begin position="306"/>
        <end position="506"/>
    </location>
</feature>
<gene>
    <name evidence="12" type="primary">nptxra</name>
</gene>
<dbReference type="SMART" id="SM00159">
    <property type="entry name" value="PTX"/>
    <property type="match status" value="1"/>
</dbReference>
<proteinExistence type="predicted"/>
<evidence type="ECO:0000256" key="9">
    <source>
        <dbReference type="SAM" id="SignalP"/>
    </source>
</evidence>
<keyword evidence="7" id="KW-0175">Coiled coil</keyword>
<dbReference type="SUPFAM" id="SSF49899">
    <property type="entry name" value="Concanavalin A-like lectins/glucanases"/>
    <property type="match status" value="1"/>
</dbReference>
<evidence type="ECO:0000256" key="7">
    <source>
        <dbReference type="SAM" id="Coils"/>
    </source>
</evidence>
<dbReference type="PRINTS" id="PR00895">
    <property type="entry name" value="PENTAXIN"/>
</dbReference>
<keyword evidence="3" id="KW-0106">Calcium</keyword>
<dbReference type="AlphaFoldDB" id="A0A6J2WYG8"/>
<dbReference type="FunFam" id="2.60.120.200:FF:000012">
    <property type="entry name" value="neuronal pentraxin receptor"/>
    <property type="match status" value="1"/>
</dbReference>
<feature type="signal peptide" evidence="9">
    <location>
        <begin position="1"/>
        <end position="17"/>
    </location>
</feature>
<dbReference type="InterPro" id="IPR001759">
    <property type="entry name" value="PTX_dom"/>
</dbReference>
<organism evidence="11 12">
    <name type="scientific">Chanos chanos</name>
    <name type="common">Milkfish</name>
    <name type="synonym">Mugil chanos</name>
    <dbReference type="NCBI Taxonomy" id="29144"/>
    <lineage>
        <taxon>Eukaryota</taxon>
        <taxon>Metazoa</taxon>
        <taxon>Chordata</taxon>
        <taxon>Craniata</taxon>
        <taxon>Vertebrata</taxon>
        <taxon>Euteleostomi</taxon>
        <taxon>Actinopterygii</taxon>
        <taxon>Neopterygii</taxon>
        <taxon>Teleostei</taxon>
        <taxon>Ostariophysi</taxon>
        <taxon>Gonorynchiformes</taxon>
        <taxon>Chanidae</taxon>
        <taxon>Chanos</taxon>
    </lineage>
</organism>
<dbReference type="PANTHER" id="PTHR19277:SF162">
    <property type="entry name" value="NEURONAL PENTRAXIN RECEPTOR"/>
    <property type="match status" value="1"/>
</dbReference>
<keyword evidence="12" id="KW-0675">Receptor</keyword>
<dbReference type="InterPro" id="IPR051360">
    <property type="entry name" value="Neuronal_Pentraxin_Related"/>
</dbReference>
<evidence type="ECO:0000256" key="3">
    <source>
        <dbReference type="ARBA" id="ARBA00022837"/>
    </source>
</evidence>
<dbReference type="InterPro" id="IPR013320">
    <property type="entry name" value="ConA-like_dom_sf"/>
</dbReference>
<keyword evidence="5" id="KW-0325">Glycoprotein</keyword>
<dbReference type="RefSeq" id="XP_030649207.1">
    <property type="nucleotide sequence ID" value="XM_030793347.1"/>
</dbReference>
<dbReference type="CTD" id="101884706"/>
<dbReference type="InParanoid" id="A0A6J2WYG8"/>
<evidence type="ECO:0000256" key="1">
    <source>
        <dbReference type="ARBA" id="ARBA00001913"/>
    </source>
</evidence>
<dbReference type="Gene3D" id="2.60.120.200">
    <property type="match status" value="1"/>
</dbReference>
<sequence length="510" mass="55852">MVAFIGAVICIIAAVHSGSPAAAAAQPLSENQSLSPDAGLQTFAPGSAARTGPLDTLRGTDVGSRESSGPEAPTFYGINGVGTRRNGEQVTYSRLICTPVPAGECKPRNVQQQAEDPSLYADEDWGYLRTTAEELRQTVLQQKDEIVSDQRTIRELTGKLSECEKDLGGRSVPAKSAGLWGGKRAERDASVMRDEGLTQVPNARAVEELEKAIGEMRERIEKLEFEMGPLTLNFTEAGQRGAGGLSGAPSRRVEELEGELKKKVQQLEKERRGLHLQSHNHQKHIDHGIGEVRQRLTRLEQGKRDTGLALLFPRRSDSMVVVVNRPVAELHAFTVCLWLQPGDVGMATPFSYAVPDQTNALALLLGIGSQSELIINDHGEQLSLNVSVGKWQHICVSWSRRGGVWHVYQDGKLTAEGKDLATHHSIRPAGTLTLGQKQGFLRGGFDPVQSLVGDLSHFNLWDHRLTHADITRLAHCSRGILGNVVYWNHHEMELFGGVTLEHTQPCRARQ</sequence>
<evidence type="ECO:0000256" key="2">
    <source>
        <dbReference type="ARBA" id="ARBA00022723"/>
    </source>
</evidence>
<accession>A0A6J2WYG8</accession>
<evidence type="ECO:0000313" key="12">
    <source>
        <dbReference type="RefSeq" id="XP_030649207.1"/>
    </source>
</evidence>
<dbReference type="PANTHER" id="PTHR19277">
    <property type="entry name" value="PENTRAXIN"/>
    <property type="match status" value="1"/>
</dbReference>
<keyword evidence="9" id="KW-0732">Signal</keyword>
<keyword evidence="4 6" id="KW-1015">Disulfide bond</keyword>
<dbReference type="Pfam" id="PF00354">
    <property type="entry name" value="Pentaxin"/>
    <property type="match status" value="1"/>
</dbReference>
<feature type="coiled-coil region" evidence="7">
    <location>
        <begin position="250"/>
        <end position="277"/>
    </location>
</feature>
<evidence type="ECO:0000256" key="6">
    <source>
        <dbReference type="PROSITE-ProRule" id="PRU01172"/>
    </source>
</evidence>
<feature type="chain" id="PRO_5026687407" evidence="9">
    <location>
        <begin position="18"/>
        <end position="510"/>
    </location>
</feature>
<evidence type="ECO:0000259" key="10">
    <source>
        <dbReference type="PROSITE" id="PS51828"/>
    </source>
</evidence>
<feature type="disulfide bond" evidence="6">
    <location>
        <begin position="336"/>
        <end position="395"/>
    </location>
</feature>
<dbReference type="PROSITE" id="PS51828">
    <property type="entry name" value="PTX_2"/>
    <property type="match status" value="1"/>
</dbReference>
<dbReference type="GO" id="GO:0046872">
    <property type="term" value="F:metal ion binding"/>
    <property type="evidence" value="ECO:0007669"/>
    <property type="project" value="UniProtKB-KW"/>
</dbReference>
<dbReference type="Proteomes" id="UP000504632">
    <property type="component" value="Chromosome 16"/>
</dbReference>
<keyword evidence="11" id="KW-1185">Reference proteome</keyword>
<evidence type="ECO:0000313" key="11">
    <source>
        <dbReference type="Proteomes" id="UP000504632"/>
    </source>
</evidence>
<comment type="cofactor">
    <cofactor evidence="1">
        <name>Ca(2+)</name>
        <dbReference type="ChEBI" id="CHEBI:29108"/>
    </cofactor>
</comment>
<dbReference type="GeneID" id="115829292"/>
<evidence type="ECO:0000256" key="5">
    <source>
        <dbReference type="ARBA" id="ARBA00023180"/>
    </source>
</evidence>
<protein>
    <submittedName>
        <fullName evidence="12">Neuronal pentraxin receptor a</fullName>
    </submittedName>
</protein>